<comment type="caution">
    <text evidence="1">The sequence shown here is derived from an EMBL/GenBank/DDBJ whole genome shotgun (WGS) entry which is preliminary data.</text>
</comment>
<sequence>MIKIIVVVDDKTGFSDLKNTHGLSLYIEFDNLYLLFDLGPSSEILQHNVDKLGIDIELLDSIIISHNHVDHFNAIPYVGWVSPFLQIYIPYDSMNSIGKYAKQNSLKPVEVIDWINPWSSVYVSKPIYGPPWEHFLVFKTNMGLIVLSGCMHPGVDKTLDTIVNYLNDQVYCIIGGFHLVNALERVVYSTIEILFNKYRVDKIAPLHCSGGLFTSILKNKYSDKYIDLHTGSSIEL</sequence>
<name>A0A7C4D950_STAMA</name>
<dbReference type="GO" id="GO:0016787">
    <property type="term" value="F:hydrolase activity"/>
    <property type="evidence" value="ECO:0007669"/>
    <property type="project" value="UniProtKB-KW"/>
</dbReference>
<gene>
    <name evidence="1" type="ORF">ENU14_00370</name>
</gene>
<protein>
    <submittedName>
        <fullName evidence="1">MBL fold metallo-hydrolase</fullName>
    </submittedName>
</protein>
<dbReference type="SUPFAM" id="SSF56281">
    <property type="entry name" value="Metallo-hydrolase/oxidoreductase"/>
    <property type="match status" value="1"/>
</dbReference>
<dbReference type="CDD" id="cd07713">
    <property type="entry name" value="DHPS-like_MBL-fold"/>
    <property type="match status" value="1"/>
</dbReference>
<dbReference type="PANTHER" id="PTHR13754:SF13">
    <property type="entry name" value="METALLO-BETA-LACTAMASE SUPERFAMILY PROTEIN (AFU_ORTHOLOGUE AFUA_3G07630)"/>
    <property type="match status" value="1"/>
</dbReference>
<dbReference type="Gene3D" id="3.60.15.10">
    <property type="entry name" value="Ribonuclease Z/Hydroxyacylglutathione hydrolase-like"/>
    <property type="match status" value="2"/>
</dbReference>
<dbReference type="InterPro" id="IPR052926">
    <property type="entry name" value="Metallo-beta-lactamase_dom"/>
</dbReference>
<dbReference type="PANTHER" id="PTHR13754">
    <property type="entry name" value="METALLO-BETA-LACTAMASE SUPERFAMILY PROTEIN"/>
    <property type="match status" value="1"/>
</dbReference>
<accession>A0A7C4D950</accession>
<dbReference type="AlphaFoldDB" id="A0A7C4D950"/>
<dbReference type="EMBL" id="DTBJ01000006">
    <property type="protein sequence ID" value="HGM58038.1"/>
    <property type="molecule type" value="Genomic_DNA"/>
</dbReference>
<dbReference type="InterPro" id="IPR041712">
    <property type="entry name" value="DHPS-like_MBL-fold"/>
</dbReference>
<dbReference type="InterPro" id="IPR036866">
    <property type="entry name" value="RibonucZ/Hydroxyglut_hydro"/>
</dbReference>
<evidence type="ECO:0000313" key="1">
    <source>
        <dbReference type="EMBL" id="HGM58038.1"/>
    </source>
</evidence>
<organism evidence="1">
    <name type="scientific">Staphylothermus marinus</name>
    <dbReference type="NCBI Taxonomy" id="2280"/>
    <lineage>
        <taxon>Archaea</taxon>
        <taxon>Thermoproteota</taxon>
        <taxon>Thermoprotei</taxon>
        <taxon>Desulfurococcales</taxon>
        <taxon>Desulfurococcaceae</taxon>
        <taxon>Staphylothermus</taxon>
    </lineage>
</organism>
<keyword evidence="1" id="KW-0378">Hydrolase</keyword>
<proteinExistence type="predicted"/>
<reference evidence="1" key="1">
    <citation type="journal article" date="2020" name="mSystems">
        <title>Genome- and Community-Level Interaction Insights into Carbon Utilization and Element Cycling Functions of Hydrothermarchaeota in Hydrothermal Sediment.</title>
        <authorList>
            <person name="Zhou Z."/>
            <person name="Liu Y."/>
            <person name="Xu W."/>
            <person name="Pan J."/>
            <person name="Luo Z.H."/>
            <person name="Li M."/>
        </authorList>
    </citation>
    <scope>NUCLEOTIDE SEQUENCE [LARGE SCALE GENOMIC DNA]</scope>
    <source>
        <strain evidence="1">SpSt-642</strain>
    </source>
</reference>
<dbReference type="GO" id="GO:0016740">
    <property type="term" value="F:transferase activity"/>
    <property type="evidence" value="ECO:0007669"/>
    <property type="project" value="TreeGrafter"/>
</dbReference>